<proteinExistence type="predicted"/>
<dbReference type="Proteomes" id="UP000222614">
    <property type="component" value="Segment"/>
</dbReference>
<gene>
    <name evidence="2" type="ORF">SEA_TORTELLINI_37</name>
</gene>
<keyword evidence="3" id="KW-1185">Reference proteome</keyword>
<protein>
    <submittedName>
        <fullName evidence="2">Immunity repressor</fullName>
    </submittedName>
</protein>
<organism evidence="2 3">
    <name type="scientific">Mycobacterium phage Tortellini</name>
    <dbReference type="NCBI Taxonomy" id="1897497"/>
    <lineage>
        <taxon>Viruses</taxon>
        <taxon>Duplodnaviria</taxon>
        <taxon>Heunggongvirae</taxon>
        <taxon>Uroviricota</taxon>
        <taxon>Caudoviricetes</taxon>
        <taxon>Pclasvirinae</taxon>
        <taxon>Tortellinivirus</taxon>
        <taxon>Tortellinivirus tortellini</taxon>
        <taxon>Mycobacterium virus Tortellini</taxon>
    </lineage>
</organism>
<evidence type="ECO:0000256" key="1">
    <source>
        <dbReference type="SAM" id="MobiDB-lite"/>
    </source>
</evidence>
<name>A0A1D8EX40_9CAUD</name>
<dbReference type="EMBL" id="KX648391">
    <property type="protein sequence ID" value="AOT25782.1"/>
    <property type="molecule type" value="Genomic_DNA"/>
</dbReference>
<sequence>MNETDTLRGLIAKARRERDKSVRQLALTAQEAGHKIVGTTLNAIEAGTYHSTPTAETIRAIGWLANVSDEIAFAAAGRTVPGPPFAQELPPGVDDLTSPERRAAIAMLRALVAQRQEINRYEAILASHQTAPPGTSGEASEDQEVTPPREGGALLDFTPPDVDDLGVAAQKGVSRGRRLRDAQDQDAEAADGGGGHGQR</sequence>
<evidence type="ECO:0000313" key="3">
    <source>
        <dbReference type="Proteomes" id="UP000222614"/>
    </source>
</evidence>
<evidence type="ECO:0000313" key="2">
    <source>
        <dbReference type="EMBL" id="AOT25782.1"/>
    </source>
</evidence>
<reference evidence="3" key="1">
    <citation type="submission" date="2016-08" db="EMBL/GenBank/DDBJ databases">
        <authorList>
            <person name="Seilhamer J.J."/>
        </authorList>
    </citation>
    <scope>NUCLEOTIDE SEQUENCE [LARGE SCALE GENOMIC DNA]</scope>
</reference>
<accession>A0A1D8EX40</accession>
<dbReference type="OrthoDB" id="32559at10239"/>
<feature type="region of interest" description="Disordered" evidence="1">
    <location>
        <begin position="129"/>
        <end position="199"/>
    </location>
</feature>